<dbReference type="AlphaFoldDB" id="A0A0A9ESV7"/>
<accession>A0A0A9ESV7</accession>
<dbReference type="EMBL" id="GBRH01196920">
    <property type="protein sequence ID" value="JAE00976.1"/>
    <property type="molecule type" value="Transcribed_RNA"/>
</dbReference>
<proteinExistence type="predicted"/>
<name>A0A0A9ESV7_ARUDO</name>
<protein>
    <submittedName>
        <fullName evidence="1">Uncharacterized protein</fullName>
    </submittedName>
</protein>
<organism evidence="1">
    <name type="scientific">Arundo donax</name>
    <name type="common">Giant reed</name>
    <name type="synonym">Donax arundinaceus</name>
    <dbReference type="NCBI Taxonomy" id="35708"/>
    <lineage>
        <taxon>Eukaryota</taxon>
        <taxon>Viridiplantae</taxon>
        <taxon>Streptophyta</taxon>
        <taxon>Embryophyta</taxon>
        <taxon>Tracheophyta</taxon>
        <taxon>Spermatophyta</taxon>
        <taxon>Magnoliopsida</taxon>
        <taxon>Liliopsida</taxon>
        <taxon>Poales</taxon>
        <taxon>Poaceae</taxon>
        <taxon>PACMAD clade</taxon>
        <taxon>Arundinoideae</taxon>
        <taxon>Arundineae</taxon>
        <taxon>Arundo</taxon>
    </lineage>
</organism>
<sequence>MAHIFIDFAILLQHRPQISKGGG</sequence>
<reference evidence="1" key="2">
    <citation type="journal article" date="2015" name="Data Brief">
        <title>Shoot transcriptome of the giant reed, Arundo donax.</title>
        <authorList>
            <person name="Barrero R.A."/>
            <person name="Guerrero F.D."/>
            <person name="Moolhuijzen P."/>
            <person name="Goolsby J.A."/>
            <person name="Tidwell J."/>
            <person name="Bellgard S.E."/>
            <person name="Bellgard M.I."/>
        </authorList>
    </citation>
    <scope>NUCLEOTIDE SEQUENCE</scope>
    <source>
        <tissue evidence="1">Shoot tissue taken approximately 20 cm above the soil surface</tissue>
    </source>
</reference>
<evidence type="ECO:0000313" key="1">
    <source>
        <dbReference type="EMBL" id="JAE00976.1"/>
    </source>
</evidence>
<reference evidence="1" key="1">
    <citation type="submission" date="2014-09" db="EMBL/GenBank/DDBJ databases">
        <authorList>
            <person name="Magalhaes I.L.F."/>
            <person name="Oliveira U."/>
            <person name="Santos F.R."/>
            <person name="Vidigal T.H.D.A."/>
            <person name="Brescovit A.D."/>
            <person name="Santos A.J."/>
        </authorList>
    </citation>
    <scope>NUCLEOTIDE SEQUENCE</scope>
    <source>
        <tissue evidence="1">Shoot tissue taken approximately 20 cm above the soil surface</tissue>
    </source>
</reference>